<dbReference type="GO" id="GO:0003959">
    <property type="term" value="F:NADPH dehydrogenase activity"/>
    <property type="evidence" value="ECO:0007669"/>
    <property type="project" value="TreeGrafter"/>
</dbReference>
<proteinExistence type="predicted"/>
<dbReference type="AlphaFoldDB" id="A0A9P5Y7Y3"/>
<dbReference type="EMBL" id="MU150268">
    <property type="protein sequence ID" value="KAF9462815.1"/>
    <property type="molecule type" value="Genomic_DNA"/>
</dbReference>
<dbReference type="InterPro" id="IPR013785">
    <property type="entry name" value="Aldolase_TIM"/>
</dbReference>
<feature type="domain" description="NADH:flavin oxidoreductase/NADH oxidase N-terminal" evidence="1">
    <location>
        <begin position="8"/>
        <end position="342"/>
    </location>
</feature>
<dbReference type="Proteomes" id="UP000807353">
    <property type="component" value="Unassembled WGS sequence"/>
</dbReference>
<dbReference type="CDD" id="cd02933">
    <property type="entry name" value="OYE_like_FMN"/>
    <property type="match status" value="1"/>
</dbReference>
<protein>
    <recommendedName>
        <fullName evidence="1">NADH:flavin oxidoreductase/NADH oxidase N-terminal domain-containing protein</fullName>
    </recommendedName>
</protein>
<dbReference type="OrthoDB" id="276546at2759"/>
<evidence type="ECO:0000313" key="2">
    <source>
        <dbReference type="EMBL" id="KAF9462815.1"/>
    </source>
</evidence>
<dbReference type="Pfam" id="PF00724">
    <property type="entry name" value="Oxidored_FMN"/>
    <property type="match status" value="1"/>
</dbReference>
<dbReference type="GO" id="GO:0010181">
    <property type="term" value="F:FMN binding"/>
    <property type="evidence" value="ECO:0007669"/>
    <property type="project" value="InterPro"/>
</dbReference>
<comment type="caution">
    <text evidence="2">The sequence shown here is derived from an EMBL/GenBank/DDBJ whole genome shotgun (WGS) entry which is preliminary data.</text>
</comment>
<dbReference type="SUPFAM" id="SSF51395">
    <property type="entry name" value="FMN-linked oxidoreductases"/>
    <property type="match status" value="1"/>
</dbReference>
<sequence length="377" mass="41820">MSSPVPSSLFQPTKIGNMVLNHRVVLAPLTRYKSSRPDHVPIVRLMKEYYSQRSSVPGSFLVTEATFIAAKAGGYHNIPGIWTKDQISAWKEITDGVHANGSYIFLQMWALGRTAIPEQLKSDDPSLDFVAPSAIPMDSNSPTPRSLTIPEIEEYVQLYGQAAKNAIEAGFDGVEIHAANGYLIDEFLQDVSNQRTDAYGGSIENRSRFGLEVVSSVVKAVGAKRTGIRLSPWSPYQGMKMENPVPQFSHFITSLRSKYPDIAYLHLVEPRIDGNFEVQGLHHESNDFARAIWKPLPLITAGGYSRETAMKIAEENGELIAFGRFYISNPDLPMRLKKNIPLTPYNRKTFYTPGDQEGANIGYVDYPFADIKGTGSA</sequence>
<dbReference type="InterPro" id="IPR045247">
    <property type="entry name" value="Oye-like"/>
</dbReference>
<dbReference type="Gene3D" id="3.20.20.70">
    <property type="entry name" value="Aldolase class I"/>
    <property type="match status" value="1"/>
</dbReference>
<dbReference type="PANTHER" id="PTHR22893">
    <property type="entry name" value="NADH OXIDOREDUCTASE-RELATED"/>
    <property type="match status" value="1"/>
</dbReference>
<dbReference type="InterPro" id="IPR001155">
    <property type="entry name" value="OxRdtase_FMN_N"/>
</dbReference>
<keyword evidence="3" id="KW-1185">Reference proteome</keyword>
<dbReference type="FunFam" id="3.20.20.70:FF:000138">
    <property type="entry name" value="NADPH dehydrogenase 1"/>
    <property type="match status" value="1"/>
</dbReference>
<name>A0A9P5Y7Y3_9AGAR</name>
<organism evidence="2 3">
    <name type="scientific">Collybia nuda</name>
    <dbReference type="NCBI Taxonomy" id="64659"/>
    <lineage>
        <taxon>Eukaryota</taxon>
        <taxon>Fungi</taxon>
        <taxon>Dikarya</taxon>
        <taxon>Basidiomycota</taxon>
        <taxon>Agaricomycotina</taxon>
        <taxon>Agaricomycetes</taxon>
        <taxon>Agaricomycetidae</taxon>
        <taxon>Agaricales</taxon>
        <taxon>Tricholomatineae</taxon>
        <taxon>Clitocybaceae</taxon>
        <taxon>Collybia</taxon>
    </lineage>
</organism>
<accession>A0A9P5Y7Y3</accession>
<evidence type="ECO:0000259" key="1">
    <source>
        <dbReference type="Pfam" id="PF00724"/>
    </source>
</evidence>
<dbReference type="PANTHER" id="PTHR22893:SF91">
    <property type="entry name" value="NADPH DEHYDROGENASE 2-RELATED"/>
    <property type="match status" value="1"/>
</dbReference>
<gene>
    <name evidence="2" type="ORF">BDZ94DRAFT_1322297</name>
</gene>
<reference evidence="2" key="1">
    <citation type="submission" date="2020-11" db="EMBL/GenBank/DDBJ databases">
        <authorList>
            <consortium name="DOE Joint Genome Institute"/>
            <person name="Ahrendt S."/>
            <person name="Riley R."/>
            <person name="Andreopoulos W."/>
            <person name="Labutti K."/>
            <person name="Pangilinan J."/>
            <person name="Ruiz-Duenas F.J."/>
            <person name="Barrasa J.M."/>
            <person name="Sanchez-Garcia M."/>
            <person name="Camarero S."/>
            <person name="Miyauchi S."/>
            <person name="Serrano A."/>
            <person name="Linde D."/>
            <person name="Babiker R."/>
            <person name="Drula E."/>
            <person name="Ayuso-Fernandez I."/>
            <person name="Pacheco R."/>
            <person name="Padilla G."/>
            <person name="Ferreira P."/>
            <person name="Barriuso J."/>
            <person name="Kellner H."/>
            <person name="Castanera R."/>
            <person name="Alfaro M."/>
            <person name="Ramirez L."/>
            <person name="Pisabarro A.G."/>
            <person name="Kuo A."/>
            <person name="Tritt A."/>
            <person name="Lipzen A."/>
            <person name="He G."/>
            <person name="Yan M."/>
            <person name="Ng V."/>
            <person name="Cullen D."/>
            <person name="Martin F."/>
            <person name="Rosso M.-N."/>
            <person name="Henrissat B."/>
            <person name="Hibbett D."/>
            <person name="Martinez A.T."/>
            <person name="Grigoriev I.V."/>
        </authorList>
    </citation>
    <scope>NUCLEOTIDE SEQUENCE</scope>
    <source>
        <strain evidence="2">CBS 247.69</strain>
    </source>
</reference>
<evidence type="ECO:0000313" key="3">
    <source>
        <dbReference type="Proteomes" id="UP000807353"/>
    </source>
</evidence>